<reference evidence="5 6" key="1">
    <citation type="journal article" date="2019" name="Environ. Microbiol.">
        <title>Species interactions and distinct microbial communities in high Arctic permafrost affected cryosols are associated with the CH4 and CO2 gas fluxes.</title>
        <authorList>
            <person name="Altshuler I."/>
            <person name="Hamel J."/>
            <person name="Turney S."/>
            <person name="Magnuson E."/>
            <person name="Levesque R."/>
            <person name="Greer C."/>
            <person name="Whyte L.G."/>
        </authorList>
    </citation>
    <scope>NUCLEOTIDE SEQUENCE [LARGE SCALE GENOMIC DNA]</scope>
    <source>
        <strain evidence="5 6">E4</strain>
    </source>
</reference>
<keyword evidence="6" id="KW-1185">Reference proteome</keyword>
<proteinExistence type="predicted"/>
<sequence>MATYDIDTTAQLCGVHPITLRTWQRHGLIKPHRTPQGQRLYSDDDLSQIHVILDWVNRGVPLGQIRSRILGETTECLNGWREIQAEILTCLDHFDADKLRRITWRCGREYPPANLVNDVFRPLRRFLASSKHPLMKQQLGLLDGTIIEYSAFILTTSRKKGLPRILLMAMHIRDPLEMWLEAMSLAGEGLRVEVISATIAEPDLSRFNMQHYVIWSDKRLNERQQALFHGWEAEGLPVMLVGHVTQLPVAAVKPQPANVDTALIEKLFYNGVYISNR</sequence>
<evidence type="ECO:0000313" key="6">
    <source>
        <dbReference type="Proteomes" id="UP000317663"/>
    </source>
</evidence>
<dbReference type="InterPro" id="IPR000551">
    <property type="entry name" value="MerR-type_HTH_dom"/>
</dbReference>
<dbReference type="SMART" id="SM00422">
    <property type="entry name" value="HTH_MERR"/>
    <property type="match status" value="1"/>
</dbReference>
<keyword evidence="3" id="KW-0804">Transcription</keyword>
<dbReference type="Gene3D" id="1.10.1660.10">
    <property type="match status" value="1"/>
</dbReference>
<evidence type="ECO:0000256" key="1">
    <source>
        <dbReference type="ARBA" id="ARBA00023015"/>
    </source>
</evidence>
<dbReference type="OrthoDB" id="9800334at2"/>
<dbReference type="Proteomes" id="UP000317663">
    <property type="component" value="Unassembled WGS sequence"/>
</dbReference>
<dbReference type="InterPro" id="IPR053987">
    <property type="entry name" value="MlrA-like_C"/>
</dbReference>
<dbReference type="Pfam" id="PF22267">
    <property type="entry name" value="MlrA_C"/>
    <property type="match status" value="1"/>
</dbReference>
<evidence type="ECO:0000256" key="3">
    <source>
        <dbReference type="ARBA" id="ARBA00023163"/>
    </source>
</evidence>
<keyword evidence="1" id="KW-0805">Transcription regulation</keyword>
<protein>
    <submittedName>
        <fullName evidence="5">MerR family transcriptional regulator</fullName>
    </submittedName>
</protein>
<keyword evidence="2" id="KW-0238">DNA-binding</keyword>
<gene>
    <name evidence="5" type="ORF">EAH77_18380</name>
</gene>
<dbReference type="EMBL" id="RCZD01000010">
    <property type="protein sequence ID" value="TPG58875.1"/>
    <property type="molecule type" value="Genomic_DNA"/>
</dbReference>
<dbReference type="AlphaFoldDB" id="A0A502GA69"/>
<feature type="domain" description="HTH merR-type" evidence="4">
    <location>
        <begin position="3"/>
        <end position="71"/>
    </location>
</feature>
<dbReference type="InterPro" id="IPR053988">
    <property type="entry name" value="MlrA-like_helical"/>
</dbReference>
<evidence type="ECO:0000256" key="2">
    <source>
        <dbReference type="ARBA" id="ARBA00023125"/>
    </source>
</evidence>
<accession>A0A502GA69</accession>
<dbReference type="SUPFAM" id="SSF46955">
    <property type="entry name" value="Putative DNA-binding domain"/>
    <property type="match status" value="1"/>
</dbReference>
<name>A0A502GA69_9GAMM</name>
<dbReference type="GO" id="GO:0003677">
    <property type="term" value="F:DNA binding"/>
    <property type="evidence" value="ECO:0007669"/>
    <property type="project" value="UniProtKB-KW"/>
</dbReference>
<dbReference type="InterPro" id="IPR047057">
    <property type="entry name" value="MerR_fam"/>
</dbReference>
<dbReference type="PROSITE" id="PS50937">
    <property type="entry name" value="HTH_MERR_2"/>
    <property type="match status" value="1"/>
</dbReference>
<comment type="caution">
    <text evidence="5">The sequence shown here is derived from an EMBL/GenBank/DDBJ whole genome shotgun (WGS) entry which is preliminary data.</text>
</comment>
<dbReference type="Pfam" id="PF22270">
    <property type="entry name" value="MlrA_helical"/>
    <property type="match status" value="1"/>
</dbReference>
<dbReference type="RefSeq" id="WP_140474246.1">
    <property type="nucleotide sequence ID" value="NZ_RCZD01000010.1"/>
</dbReference>
<dbReference type="Pfam" id="PF13411">
    <property type="entry name" value="MerR_1"/>
    <property type="match status" value="1"/>
</dbReference>
<dbReference type="PANTHER" id="PTHR30204">
    <property type="entry name" value="REDOX-CYCLING DRUG-SENSING TRANSCRIPTIONAL ACTIVATOR SOXR"/>
    <property type="match status" value="1"/>
</dbReference>
<dbReference type="GO" id="GO:0003700">
    <property type="term" value="F:DNA-binding transcription factor activity"/>
    <property type="evidence" value="ECO:0007669"/>
    <property type="project" value="InterPro"/>
</dbReference>
<organism evidence="5 6">
    <name type="scientific">Ewingella americana</name>
    <dbReference type="NCBI Taxonomy" id="41202"/>
    <lineage>
        <taxon>Bacteria</taxon>
        <taxon>Pseudomonadati</taxon>
        <taxon>Pseudomonadota</taxon>
        <taxon>Gammaproteobacteria</taxon>
        <taxon>Enterobacterales</taxon>
        <taxon>Yersiniaceae</taxon>
        <taxon>Ewingella</taxon>
    </lineage>
</organism>
<dbReference type="PANTHER" id="PTHR30204:SF67">
    <property type="entry name" value="HTH-TYPE TRANSCRIPTIONAL REGULATOR MLRA-RELATED"/>
    <property type="match status" value="1"/>
</dbReference>
<dbReference type="InterPro" id="IPR009061">
    <property type="entry name" value="DNA-bd_dom_put_sf"/>
</dbReference>
<evidence type="ECO:0000313" key="5">
    <source>
        <dbReference type="EMBL" id="TPG58875.1"/>
    </source>
</evidence>
<evidence type="ECO:0000259" key="4">
    <source>
        <dbReference type="PROSITE" id="PS50937"/>
    </source>
</evidence>